<dbReference type="SUPFAM" id="SSF47072">
    <property type="entry name" value="Cysteine alpha-hairpin motif"/>
    <property type="match status" value="1"/>
</dbReference>
<dbReference type="InterPro" id="IPR009069">
    <property type="entry name" value="Cys_alpha_HP_mot_SF"/>
</dbReference>
<organism evidence="2">
    <name type="scientific">Zeugodacus cucurbitae</name>
    <name type="common">Melon fruit fly</name>
    <name type="synonym">Bactrocera cucurbitae</name>
    <dbReference type="NCBI Taxonomy" id="28588"/>
    <lineage>
        <taxon>Eukaryota</taxon>
        <taxon>Metazoa</taxon>
        <taxon>Ecdysozoa</taxon>
        <taxon>Arthropoda</taxon>
        <taxon>Hexapoda</taxon>
        <taxon>Insecta</taxon>
        <taxon>Pterygota</taxon>
        <taxon>Neoptera</taxon>
        <taxon>Endopterygota</taxon>
        <taxon>Diptera</taxon>
        <taxon>Brachycera</taxon>
        <taxon>Muscomorpha</taxon>
        <taxon>Tephritoidea</taxon>
        <taxon>Tephritidae</taxon>
        <taxon>Zeugodacus</taxon>
        <taxon>Zeugodacus</taxon>
    </lineage>
</organism>
<feature type="region of interest" description="Disordered" evidence="1">
    <location>
        <begin position="118"/>
        <end position="146"/>
    </location>
</feature>
<feature type="compositionally biased region" description="Basic and acidic residues" evidence="1">
    <location>
        <begin position="118"/>
        <end position="140"/>
    </location>
</feature>
<dbReference type="GeneID" id="105212755"/>
<protein>
    <submittedName>
        <fullName evidence="2">Dihydroorotate dehydrogenase B (NAD(+)), catalytic subunit</fullName>
    </submittedName>
</protein>
<sequence>MGNLYSKVWSSKKKNSKLYMKPLPNDASVLNAVEDIQTITPEQVEQQFEDVCCASHKVLYSLTYNPCGQLSMRIRQCLDENVLQMSKCFAEMDEYRKCVSDMMAQKLAGVVIDKQDGDKFNESDLDVETKNRPSGRKQENDSSSCA</sequence>
<gene>
    <name evidence="2" type="primary">pyrD_0</name>
    <name evidence="2" type="ORF">g.8068</name>
</gene>
<name>A0A0A1WSZ0_ZEUCU</name>
<dbReference type="OrthoDB" id="7883521at2759"/>
<dbReference type="PROSITE" id="PS51808">
    <property type="entry name" value="CHCH"/>
    <property type="match status" value="1"/>
</dbReference>
<accession>A0A0A1WSZ0</accession>
<dbReference type="EMBL" id="GBXI01012546">
    <property type="protein sequence ID" value="JAD01746.1"/>
    <property type="molecule type" value="Transcribed_RNA"/>
</dbReference>
<dbReference type="AlphaFoldDB" id="A0A0A1WSZ0"/>
<proteinExistence type="predicted"/>
<reference evidence="2" key="1">
    <citation type="submission" date="2014-11" db="EMBL/GenBank/DDBJ databases">
        <authorList>
            <person name="Geib S."/>
        </authorList>
    </citation>
    <scope>NUCLEOTIDE SEQUENCE</scope>
</reference>
<reference evidence="2" key="2">
    <citation type="journal article" date="2015" name="Gigascience">
        <title>Reconstructing a comprehensive transcriptome assembly of a white-pupal translocated strain of the pest fruit fly Bactrocera cucurbitae.</title>
        <authorList>
            <person name="Sim S.B."/>
            <person name="Calla B."/>
            <person name="Hall B."/>
            <person name="DeRego T."/>
            <person name="Geib S.M."/>
        </authorList>
    </citation>
    <scope>NUCLEOTIDE SEQUENCE</scope>
</reference>
<evidence type="ECO:0000256" key="1">
    <source>
        <dbReference type="SAM" id="MobiDB-lite"/>
    </source>
</evidence>
<evidence type="ECO:0000313" key="2">
    <source>
        <dbReference type="EMBL" id="JAD01746.1"/>
    </source>
</evidence>
<dbReference type="Gene3D" id="1.10.287.1130">
    <property type="entry name" value="CytochromE C oxidase copper chaperone"/>
    <property type="match status" value="1"/>
</dbReference>